<evidence type="ECO:0000313" key="2">
    <source>
        <dbReference type="EMBL" id="TWI21188.1"/>
    </source>
</evidence>
<dbReference type="SUPFAM" id="SSF47413">
    <property type="entry name" value="lambda repressor-like DNA-binding domains"/>
    <property type="match status" value="1"/>
</dbReference>
<dbReference type="Gene3D" id="1.10.260.40">
    <property type="entry name" value="lambda repressor-like DNA-binding domains"/>
    <property type="match status" value="1"/>
</dbReference>
<feature type="domain" description="HTH cro/C1-type" evidence="1">
    <location>
        <begin position="46"/>
        <end position="86"/>
    </location>
</feature>
<name>A0A562MMZ6_9SPHI</name>
<dbReference type="GO" id="GO:0003677">
    <property type="term" value="F:DNA binding"/>
    <property type="evidence" value="ECO:0007669"/>
    <property type="project" value="InterPro"/>
</dbReference>
<dbReference type="EMBL" id="VLKR01000008">
    <property type="protein sequence ID" value="TWI21188.1"/>
    <property type="molecule type" value="Genomic_DNA"/>
</dbReference>
<reference evidence="2 3" key="1">
    <citation type="journal article" date="2015" name="Stand. Genomic Sci.">
        <title>Genomic Encyclopedia of Bacterial and Archaeal Type Strains, Phase III: the genomes of soil and plant-associated and newly described type strains.</title>
        <authorList>
            <person name="Whitman W.B."/>
            <person name="Woyke T."/>
            <person name="Klenk H.P."/>
            <person name="Zhou Y."/>
            <person name="Lilburn T.G."/>
            <person name="Beck B.J."/>
            <person name="De Vos P."/>
            <person name="Vandamme P."/>
            <person name="Eisen J.A."/>
            <person name="Garrity G."/>
            <person name="Hugenholtz P."/>
            <person name="Kyrpides N.C."/>
        </authorList>
    </citation>
    <scope>NUCLEOTIDE SEQUENCE [LARGE SCALE GENOMIC DNA]</scope>
    <source>
        <strain evidence="2 3">CGMCC 1.6855</strain>
    </source>
</reference>
<sequence length="204" mass="24146">MQIFYLHMESEYEKSLEKEFEKFLEALGRYLKQERENQGFNSVLPFANILDIDVSTIGKYERGQENLTVKRLYTLLRGLGKSHNQILKFFSISHNSQKEQVSISFSEAQELQVRIQVKKYSEKELDAHHLVRIHQMLTVCFNHPIKKTVLRDALLLKTYTKHFNECLEICIQANWIQMTKQGKRKSNDQKYFTTIEGKRLLITN</sequence>
<dbReference type="InterPro" id="IPR010982">
    <property type="entry name" value="Lambda_DNA-bd_dom_sf"/>
</dbReference>
<gene>
    <name evidence="2" type="ORF">IQ31_02004</name>
</gene>
<accession>A0A562MMZ6</accession>
<dbReference type="InterPro" id="IPR001387">
    <property type="entry name" value="Cro/C1-type_HTH"/>
</dbReference>
<comment type="caution">
    <text evidence="2">The sequence shown here is derived from an EMBL/GenBank/DDBJ whole genome shotgun (WGS) entry which is preliminary data.</text>
</comment>
<dbReference type="AlphaFoldDB" id="A0A562MMZ6"/>
<dbReference type="CDD" id="cd00093">
    <property type="entry name" value="HTH_XRE"/>
    <property type="match status" value="1"/>
</dbReference>
<dbReference type="Proteomes" id="UP000315908">
    <property type="component" value="Unassembled WGS sequence"/>
</dbReference>
<dbReference type="Pfam" id="PF01381">
    <property type="entry name" value="HTH_3"/>
    <property type="match status" value="1"/>
</dbReference>
<evidence type="ECO:0000313" key="3">
    <source>
        <dbReference type="Proteomes" id="UP000315908"/>
    </source>
</evidence>
<proteinExistence type="predicted"/>
<protein>
    <submittedName>
        <fullName evidence="2">Helix-turn-helix protein</fullName>
    </submittedName>
</protein>
<evidence type="ECO:0000259" key="1">
    <source>
        <dbReference type="PROSITE" id="PS50943"/>
    </source>
</evidence>
<dbReference type="PROSITE" id="PS50943">
    <property type="entry name" value="HTH_CROC1"/>
    <property type="match status" value="1"/>
</dbReference>
<organism evidence="2 3">
    <name type="scientific">Sphingobacterium siyangense</name>
    <dbReference type="NCBI Taxonomy" id="459529"/>
    <lineage>
        <taxon>Bacteria</taxon>
        <taxon>Pseudomonadati</taxon>
        <taxon>Bacteroidota</taxon>
        <taxon>Sphingobacteriia</taxon>
        <taxon>Sphingobacteriales</taxon>
        <taxon>Sphingobacteriaceae</taxon>
        <taxon>Sphingobacterium</taxon>
    </lineage>
</organism>
<dbReference type="SMART" id="SM00530">
    <property type="entry name" value="HTH_XRE"/>
    <property type="match status" value="1"/>
</dbReference>